<evidence type="ECO:0000256" key="4">
    <source>
        <dbReference type="ARBA" id="ARBA00023284"/>
    </source>
</evidence>
<dbReference type="InterPro" id="IPR013766">
    <property type="entry name" value="Thioredoxin_domain"/>
</dbReference>
<dbReference type="PROSITE" id="PS51352">
    <property type="entry name" value="THIOREDOXIN_2"/>
    <property type="match status" value="1"/>
</dbReference>
<proteinExistence type="predicted"/>
<dbReference type="GO" id="GO:0016209">
    <property type="term" value="F:antioxidant activity"/>
    <property type="evidence" value="ECO:0007669"/>
    <property type="project" value="InterPro"/>
</dbReference>
<comment type="caution">
    <text evidence="7">The sequence shown here is derived from an EMBL/GenBank/DDBJ whole genome shotgun (WGS) entry which is preliminary data.</text>
</comment>
<dbReference type="InterPro" id="IPR036249">
    <property type="entry name" value="Thioredoxin-like_sf"/>
</dbReference>
<dbReference type="InterPro" id="IPR000866">
    <property type="entry name" value="AhpC/TSA"/>
</dbReference>
<evidence type="ECO:0000256" key="1">
    <source>
        <dbReference type="ARBA" id="ARBA00004196"/>
    </source>
</evidence>
<dbReference type="Gene3D" id="3.40.30.10">
    <property type="entry name" value="Glutaredoxin"/>
    <property type="match status" value="1"/>
</dbReference>
<protein>
    <submittedName>
        <fullName evidence="7">Peroxiredoxin</fullName>
    </submittedName>
</protein>
<keyword evidence="5" id="KW-0732">Signal</keyword>
<accession>A0A316HBC3</accession>
<evidence type="ECO:0000256" key="5">
    <source>
        <dbReference type="SAM" id="SignalP"/>
    </source>
</evidence>
<dbReference type="CDD" id="cd02966">
    <property type="entry name" value="TlpA_like_family"/>
    <property type="match status" value="1"/>
</dbReference>
<dbReference type="Pfam" id="PF00578">
    <property type="entry name" value="AhpC-TSA"/>
    <property type="match status" value="1"/>
</dbReference>
<dbReference type="GO" id="GO:0017004">
    <property type="term" value="P:cytochrome complex assembly"/>
    <property type="evidence" value="ECO:0007669"/>
    <property type="project" value="UniProtKB-KW"/>
</dbReference>
<gene>
    <name evidence="7" type="ORF">LX99_02673</name>
</gene>
<dbReference type="RefSeq" id="WP_109608304.1">
    <property type="nucleotide sequence ID" value="NZ_QGHA01000004.1"/>
</dbReference>
<evidence type="ECO:0000313" key="7">
    <source>
        <dbReference type="EMBL" id="PWK77788.1"/>
    </source>
</evidence>
<keyword evidence="2" id="KW-0201">Cytochrome c-type biogenesis</keyword>
<reference evidence="7 8" key="1">
    <citation type="submission" date="2018-05" db="EMBL/GenBank/DDBJ databases">
        <title>Genomic Encyclopedia of Archaeal and Bacterial Type Strains, Phase II (KMG-II): from individual species to whole genera.</title>
        <authorList>
            <person name="Goeker M."/>
        </authorList>
    </citation>
    <scope>NUCLEOTIDE SEQUENCE [LARGE SCALE GENOMIC DNA]</scope>
    <source>
        <strain evidence="7 8">DSM 19975</strain>
    </source>
</reference>
<dbReference type="SUPFAM" id="SSF52833">
    <property type="entry name" value="Thioredoxin-like"/>
    <property type="match status" value="1"/>
</dbReference>
<dbReference type="GO" id="GO:0016491">
    <property type="term" value="F:oxidoreductase activity"/>
    <property type="evidence" value="ECO:0007669"/>
    <property type="project" value="InterPro"/>
</dbReference>
<feature type="chain" id="PRO_5016237688" evidence="5">
    <location>
        <begin position="21"/>
        <end position="392"/>
    </location>
</feature>
<sequence length="392" mass="44995">MLKSVFVFLLAMLFTVIANAQKKFNVTIKLDSSINPQKVHYQYYNGYDKVLLPDTFGNKRAVTLTDQYCSPFASVVVAYDGSDGKRYSSDDFFVSDKPAMISLKLKPNSDALINYTSIKNVTPLDSAYCKTVALKKAFMIDKSVTKENEAFDNFLTQHGNFNQNDSLRSVFRGFYKRYLNRTMAFLKQHSDDYFSFWYFIDQVAQFEGALADDPAYLKEQLVYLKSVFPAKYTGSIEGKRLIKKYENVLKRRQLQLNDAAPDIDVTGIDGKKISLKNFKGKYVLLDFWATWCGPCIVQLPHIKEIRQKYPANQLEIVGISSDYDSKKLAVFVKEQNMSWLHFYDKHNDIAPLYGVKGIPNLFLVNKDGKIVYNSSWEGADNKMLSKLLDEMH</sequence>
<evidence type="ECO:0000256" key="3">
    <source>
        <dbReference type="ARBA" id="ARBA00023157"/>
    </source>
</evidence>
<evidence type="ECO:0000313" key="8">
    <source>
        <dbReference type="Proteomes" id="UP000245678"/>
    </source>
</evidence>
<comment type="subcellular location">
    <subcellularLocation>
        <location evidence="1">Cell envelope</location>
    </subcellularLocation>
</comment>
<dbReference type="EMBL" id="QGHA01000004">
    <property type="protein sequence ID" value="PWK77788.1"/>
    <property type="molecule type" value="Genomic_DNA"/>
</dbReference>
<dbReference type="InterPro" id="IPR050553">
    <property type="entry name" value="Thioredoxin_ResA/DsbE_sf"/>
</dbReference>
<dbReference type="GO" id="GO:0030313">
    <property type="term" value="C:cell envelope"/>
    <property type="evidence" value="ECO:0007669"/>
    <property type="project" value="UniProtKB-SubCell"/>
</dbReference>
<feature type="domain" description="Thioredoxin" evidence="6">
    <location>
        <begin position="254"/>
        <end position="392"/>
    </location>
</feature>
<feature type="signal peptide" evidence="5">
    <location>
        <begin position="1"/>
        <end position="20"/>
    </location>
</feature>
<dbReference type="PANTHER" id="PTHR42852">
    <property type="entry name" value="THIOL:DISULFIDE INTERCHANGE PROTEIN DSBE"/>
    <property type="match status" value="1"/>
</dbReference>
<organism evidence="7 8">
    <name type="scientific">Mucilaginibacter oryzae</name>
    <dbReference type="NCBI Taxonomy" id="468058"/>
    <lineage>
        <taxon>Bacteria</taxon>
        <taxon>Pseudomonadati</taxon>
        <taxon>Bacteroidota</taxon>
        <taxon>Sphingobacteriia</taxon>
        <taxon>Sphingobacteriales</taxon>
        <taxon>Sphingobacteriaceae</taxon>
        <taxon>Mucilaginibacter</taxon>
    </lineage>
</organism>
<keyword evidence="4" id="KW-0676">Redox-active center</keyword>
<dbReference type="AlphaFoldDB" id="A0A316HBC3"/>
<keyword evidence="8" id="KW-1185">Reference proteome</keyword>
<dbReference type="Proteomes" id="UP000245678">
    <property type="component" value="Unassembled WGS sequence"/>
</dbReference>
<keyword evidence="3" id="KW-1015">Disulfide bond</keyword>
<evidence type="ECO:0000259" key="6">
    <source>
        <dbReference type="PROSITE" id="PS51352"/>
    </source>
</evidence>
<name>A0A316HBC3_9SPHI</name>
<dbReference type="PANTHER" id="PTHR42852:SF6">
    <property type="entry name" value="THIOL:DISULFIDE INTERCHANGE PROTEIN DSBE"/>
    <property type="match status" value="1"/>
</dbReference>
<evidence type="ECO:0000256" key="2">
    <source>
        <dbReference type="ARBA" id="ARBA00022748"/>
    </source>
</evidence>